<dbReference type="AlphaFoldDB" id="A0A8E7EH79"/>
<evidence type="ECO:0000313" key="1">
    <source>
        <dbReference type="EMBL" id="QVV88692.1"/>
    </source>
</evidence>
<keyword evidence="2" id="KW-1185">Reference proteome</keyword>
<protein>
    <submittedName>
        <fullName evidence="1">Uncharacterized protein</fullName>
    </submittedName>
</protein>
<dbReference type="EMBL" id="CP075546">
    <property type="protein sequence ID" value="QVV88692.1"/>
    <property type="molecule type" value="Genomic_DNA"/>
</dbReference>
<sequence>MTQCIFIDEFCTQNRQYLPESKNIRASYHLPIAYHGGSVKEISLNGHPDEKCYAIHERTLL</sequence>
<accession>A0A8E7EH79</accession>
<dbReference type="KEGG" id="mrtj:KHC33_15450"/>
<gene>
    <name evidence="1" type="ORF">KHC33_15450</name>
</gene>
<dbReference type="Proteomes" id="UP000680656">
    <property type="component" value="Chromosome"/>
</dbReference>
<organism evidence="1 2">
    <name type="scientific">Methanospirillum purgamenti</name>
    <dbReference type="NCBI Taxonomy" id="2834276"/>
    <lineage>
        <taxon>Archaea</taxon>
        <taxon>Methanobacteriati</taxon>
        <taxon>Methanobacteriota</taxon>
        <taxon>Stenosarchaea group</taxon>
        <taxon>Methanomicrobia</taxon>
        <taxon>Methanomicrobiales</taxon>
        <taxon>Methanospirillaceae</taxon>
        <taxon>Methanospirillum</taxon>
    </lineage>
</organism>
<evidence type="ECO:0000313" key="2">
    <source>
        <dbReference type="Proteomes" id="UP000680656"/>
    </source>
</evidence>
<reference evidence="1 2" key="1">
    <citation type="submission" date="2021-05" db="EMBL/GenBank/DDBJ databases">
        <title>A novel Methanospirillum isolate from a pyrite-forming mixed culture.</title>
        <authorList>
            <person name="Bunk B."/>
            <person name="Sproer C."/>
            <person name="Spring S."/>
            <person name="Pester M."/>
        </authorList>
    </citation>
    <scope>NUCLEOTIDE SEQUENCE [LARGE SCALE GENOMIC DNA]</scope>
    <source>
        <strain evidence="1 2">J.3.6.1-F.2.7.3</strain>
    </source>
</reference>
<name>A0A8E7EH79_9EURY</name>
<proteinExistence type="predicted"/>
<dbReference type="GeneID" id="65098608"/>
<dbReference type="RefSeq" id="WP_214419497.1">
    <property type="nucleotide sequence ID" value="NZ_CP075546.1"/>
</dbReference>